<dbReference type="Proteomes" id="UP001139485">
    <property type="component" value="Unassembled WGS sequence"/>
</dbReference>
<reference evidence="1" key="1">
    <citation type="submission" date="2022-05" db="EMBL/GenBank/DDBJ databases">
        <authorList>
            <person name="Tuo L."/>
        </authorList>
    </citation>
    <scope>NUCLEOTIDE SEQUENCE</scope>
    <source>
        <strain evidence="1">BSK12Z-4</strain>
    </source>
</reference>
<proteinExistence type="predicted"/>
<dbReference type="EMBL" id="JAMOIL010000001">
    <property type="protein sequence ID" value="MCM0618776.1"/>
    <property type="molecule type" value="Genomic_DNA"/>
</dbReference>
<protein>
    <submittedName>
        <fullName evidence="1">Uncharacterized protein</fullName>
    </submittedName>
</protein>
<gene>
    <name evidence="1" type="ORF">M8330_00540</name>
</gene>
<comment type="caution">
    <text evidence="1">The sequence shown here is derived from an EMBL/GenBank/DDBJ whole genome shotgun (WGS) entry which is preliminary data.</text>
</comment>
<name>A0A9X2D3Q9_9ACTN</name>
<dbReference type="RefSeq" id="WP_250825746.1">
    <property type="nucleotide sequence ID" value="NZ_JAMOIL010000001.1"/>
</dbReference>
<sequence length="138" mass="14787">MHLGTRSLTLRVDGLERTADVSDCRIEAVEADTAGRTLFGDTLTFRLRGVAAQDMAADSLWALAWEATAGTVEADIRPAGGAVPTEEQPWFLGTLQIDAAPGVLVGGPADPALGGRFTFEFDWAFLAKPERIDGTRPW</sequence>
<keyword evidence="2" id="KW-1185">Reference proteome</keyword>
<evidence type="ECO:0000313" key="1">
    <source>
        <dbReference type="EMBL" id="MCM0618776.1"/>
    </source>
</evidence>
<evidence type="ECO:0000313" key="2">
    <source>
        <dbReference type="Proteomes" id="UP001139485"/>
    </source>
</evidence>
<accession>A0A9X2D3Q9</accession>
<organism evidence="1 2">
    <name type="scientific">Nocardioides bruguierae</name>
    <dbReference type="NCBI Taxonomy" id="2945102"/>
    <lineage>
        <taxon>Bacteria</taxon>
        <taxon>Bacillati</taxon>
        <taxon>Actinomycetota</taxon>
        <taxon>Actinomycetes</taxon>
        <taxon>Propionibacteriales</taxon>
        <taxon>Nocardioidaceae</taxon>
        <taxon>Nocardioides</taxon>
    </lineage>
</organism>
<dbReference type="AlphaFoldDB" id="A0A9X2D3Q9"/>